<dbReference type="SUPFAM" id="SSF47090">
    <property type="entry name" value="PGBD-like"/>
    <property type="match status" value="2"/>
</dbReference>
<organism evidence="6 7">
    <name type="scientific">Sporolactobacillus shoreicorticis</name>
    <dbReference type="NCBI Taxonomy" id="1923877"/>
    <lineage>
        <taxon>Bacteria</taxon>
        <taxon>Bacillati</taxon>
        <taxon>Bacillota</taxon>
        <taxon>Bacilli</taxon>
        <taxon>Bacillales</taxon>
        <taxon>Sporolactobacillaceae</taxon>
        <taxon>Sporolactobacillus</taxon>
    </lineage>
</organism>
<feature type="domain" description="3D" evidence="5">
    <location>
        <begin position="262"/>
        <end position="323"/>
    </location>
</feature>
<evidence type="ECO:0000313" key="6">
    <source>
        <dbReference type="EMBL" id="MFD2694726.1"/>
    </source>
</evidence>
<accession>A0ABW5S512</accession>
<reference evidence="7" key="1">
    <citation type="journal article" date="2019" name="Int. J. Syst. Evol. Microbiol.">
        <title>The Global Catalogue of Microorganisms (GCM) 10K type strain sequencing project: providing services to taxonomists for standard genome sequencing and annotation.</title>
        <authorList>
            <consortium name="The Broad Institute Genomics Platform"/>
            <consortium name="The Broad Institute Genome Sequencing Center for Infectious Disease"/>
            <person name="Wu L."/>
            <person name="Ma J."/>
        </authorList>
    </citation>
    <scope>NUCLEOTIDE SEQUENCE [LARGE SCALE GENOMIC DNA]</scope>
    <source>
        <strain evidence="7">TISTR 2466</strain>
    </source>
</reference>
<dbReference type="InterPro" id="IPR036908">
    <property type="entry name" value="RlpA-like_sf"/>
</dbReference>
<sequence length="323" mass="34979">MYYTGTALAKSAAVAATFTSTFIILPPFAAAHLNNDTVLTKGMHSDEIKTIQSILKTTGEYPLTKTNGYFGSTMEKAVEQFQKNNNLKVDGVVGVQTKAALIAYINKNMDLLSRGSKGNEVAYLQQMLKAIGFKELPVDGYFGEKTEHAVLTLQRAKKINIDGIVGPETWGSIEKLLRNPQPLPKTVKTAPVKTENAQQPEKVQSKAIQAPKVKKTRVIRKSETVAAVKEFYANSTAYTARCTGCSGTTATGINLLQNPNAKVIAVDPSVIPLGTKLYVEGYGYAVAGDTGGAIKGRKIDVFFNDNSSALQWGRRTVKVKILE</sequence>
<feature type="signal peptide" evidence="3">
    <location>
        <begin position="1"/>
        <end position="29"/>
    </location>
</feature>
<evidence type="ECO:0000313" key="7">
    <source>
        <dbReference type="Proteomes" id="UP001597399"/>
    </source>
</evidence>
<gene>
    <name evidence="6" type="ORF">ACFSUE_14000</name>
</gene>
<protein>
    <submittedName>
        <fullName evidence="6">Peptidoglycan-binding protein</fullName>
    </submittedName>
</protein>
<dbReference type="Pfam" id="PF06725">
    <property type="entry name" value="3D"/>
    <property type="match status" value="1"/>
</dbReference>
<evidence type="ECO:0000256" key="3">
    <source>
        <dbReference type="SAM" id="SignalP"/>
    </source>
</evidence>
<feature type="chain" id="PRO_5046912909" evidence="3">
    <location>
        <begin position="30"/>
        <end position="323"/>
    </location>
</feature>
<dbReference type="PANTHER" id="PTHR39160">
    <property type="entry name" value="CELL WALL-BINDING PROTEIN YOCH"/>
    <property type="match status" value="1"/>
</dbReference>
<dbReference type="RefSeq" id="WP_290446554.1">
    <property type="nucleotide sequence ID" value="NZ_JAMXWM010000024.1"/>
</dbReference>
<comment type="caution">
    <text evidence="6">The sequence shown here is derived from an EMBL/GenBank/DDBJ whole genome shotgun (WGS) entry which is preliminary data.</text>
</comment>
<dbReference type="InterPro" id="IPR036366">
    <property type="entry name" value="PGBDSf"/>
</dbReference>
<dbReference type="InterPro" id="IPR010611">
    <property type="entry name" value="3D_dom"/>
</dbReference>
<keyword evidence="7" id="KW-1185">Reference proteome</keyword>
<dbReference type="InterPro" id="IPR002477">
    <property type="entry name" value="Peptidoglycan-bd-like"/>
</dbReference>
<evidence type="ECO:0000256" key="2">
    <source>
        <dbReference type="SAM" id="MobiDB-lite"/>
    </source>
</evidence>
<dbReference type="CDD" id="cd22786">
    <property type="entry name" value="DPBB_YuiC-like"/>
    <property type="match status" value="1"/>
</dbReference>
<dbReference type="EMBL" id="JBHUMQ010000029">
    <property type="protein sequence ID" value="MFD2694726.1"/>
    <property type="molecule type" value="Genomic_DNA"/>
</dbReference>
<dbReference type="InterPro" id="IPR036365">
    <property type="entry name" value="PGBD-like_sf"/>
</dbReference>
<dbReference type="SUPFAM" id="SSF50685">
    <property type="entry name" value="Barwin-like endoglucanases"/>
    <property type="match status" value="1"/>
</dbReference>
<evidence type="ECO:0000259" key="5">
    <source>
        <dbReference type="Pfam" id="PF06725"/>
    </source>
</evidence>
<name>A0ABW5S512_9BACL</name>
<evidence type="ECO:0000259" key="4">
    <source>
        <dbReference type="Pfam" id="PF01471"/>
    </source>
</evidence>
<dbReference type="Pfam" id="PF01471">
    <property type="entry name" value="PG_binding_1"/>
    <property type="match status" value="2"/>
</dbReference>
<feature type="domain" description="Peptidoglycan binding-like" evidence="4">
    <location>
        <begin position="118"/>
        <end position="171"/>
    </location>
</feature>
<feature type="domain" description="Peptidoglycan binding-like" evidence="4">
    <location>
        <begin position="45"/>
        <end position="101"/>
    </location>
</feature>
<evidence type="ECO:0000256" key="1">
    <source>
        <dbReference type="ARBA" id="ARBA00022729"/>
    </source>
</evidence>
<dbReference type="Gene3D" id="2.40.40.10">
    <property type="entry name" value="RlpA-like domain"/>
    <property type="match status" value="1"/>
</dbReference>
<dbReference type="PANTHER" id="PTHR39160:SF4">
    <property type="entry name" value="RESUSCITATION-PROMOTING FACTOR RPFB"/>
    <property type="match status" value="1"/>
</dbReference>
<proteinExistence type="predicted"/>
<dbReference type="Proteomes" id="UP001597399">
    <property type="component" value="Unassembled WGS sequence"/>
</dbReference>
<feature type="region of interest" description="Disordered" evidence="2">
    <location>
        <begin position="184"/>
        <end position="207"/>
    </location>
</feature>
<dbReference type="Gene3D" id="1.10.101.10">
    <property type="entry name" value="PGBD-like superfamily/PGBD"/>
    <property type="match status" value="2"/>
</dbReference>
<dbReference type="InterPro" id="IPR051933">
    <property type="entry name" value="Resuscitation_pf_RpfB"/>
</dbReference>
<keyword evidence="1 3" id="KW-0732">Signal</keyword>